<comment type="similarity">
    <text evidence="1">Belongs to the HAD-like hydrolase superfamily. S-2-haloalkanoic acid dehalogenase family.</text>
</comment>
<dbReference type="PANTHER" id="PTHR43316">
    <property type="entry name" value="HYDROLASE, HALOACID DELAHOGENASE-RELATED"/>
    <property type="match status" value="1"/>
</dbReference>
<dbReference type="InterPro" id="IPR051540">
    <property type="entry name" value="S-2-haloacid_dehalogenase"/>
</dbReference>
<proteinExistence type="inferred from homology"/>
<protein>
    <submittedName>
        <fullName evidence="3">Haloacid dehalogenase type II</fullName>
    </submittedName>
</protein>
<keyword evidence="4" id="KW-1185">Reference proteome</keyword>
<dbReference type="SFLD" id="SFLDS00003">
    <property type="entry name" value="Haloacid_Dehalogenase"/>
    <property type="match status" value="1"/>
</dbReference>
<dbReference type="InterPro" id="IPR006439">
    <property type="entry name" value="HAD-SF_hydro_IA"/>
</dbReference>
<dbReference type="SUPFAM" id="SSF56784">
    <property type="entry name" value="HAD-like"/>
    <property type="match status" value="1"/>
</dbReference>
<evidence type="ECO:0000313" key="4">
    <source>
        <dbReference type="Proteomes" id="UP000509301"/>
    </source>
</evidence>
<dbReference type="InterPro" id="IPR023198">
    <property type="entry name" value="PGP-like_dom2"/>
</dbReference>
<dbReference type="InterPro" id="IPR041492">
    <property type="entry name" value="HAD_2"/>
</dbReference>
<dbReference type="Gene3D" id="3.40.50.1000">
    <property type="entry name" value="HAD superfamily/HAD-like"/>
    <property type="match status" value="1"/>
</dbReference>
<dbReference type="GeneID" id="55642261"/>
<dbReference type="NCBIfam" id="TIGR01428">
    <property type="entry name" value="HAD_type_II"/>
    <property type="match status" value="1"/>
</dbReference>
<dbReference type="RefSeq" id="WP_174631877.1">
    <property type="nucleotide sequence ID" value="NZ_CP049074.1"/>
</dbReference>
<gene>
    <name evidence="3" type="ORF">GWK48_09915</name>
</gene>
<dbReference type="InterPro" id="IPR036412">
    <property type="entry name" value="HAD-like_sf"/>
</dbReference>
<evidence type="ECO:0000256" key="2">
    <source>
        <dbReference type="ARBA" id="ARBA00022801"/>
    </source>
</evidence>
<evidence type="ECO:0000256" key="1">
    <source>
        <dbReference type="ARBA" id="ARBA00008106"/>
    </source>
</evidence>
<dbReference type="InterPro" id="IPR006328">
    <property type="entry name" value="2-HAD"/>
</dbReference>
<evidence type="ECO:0000313" key="3">
    <source>
        <dbReference type="EMBL" id="QKR00658.1"/>
    </source>
</evidence>
<dbReference type="NCBIfam" id="TIGR01549">
    <property type="entry name" value="HAD-SF-IA-v1"/>
    <property type="match status" value="1"/>
</dbReference>
<reference evidence="3 4" key="1">
    <citation type="submission" date="2020-02" db="EMBL/GenBank/DDBJ databases">
        <title>Comparative genome analysis reveals the metabolism and evolution of the thermophilic archaeal genus Metallosphaera.</title>
        <authorList>
            <person name="Jiang C."/>
        </authorList>
    </citation>
    <scope>NUCLEOTIDE SEQUENCE [LARGE SCALE GENOMIC DNA]</scope>
    <source>
        <strain evidence="3 4">Ric-A</strain>
    </source>
</reference>
<dbReference type="AlphaFoldDB" id="A0A6N0NZ61"/>
<dbReference type="GO" id="GO:0019120">
    <property type="term" value="F:hydrolase activity, acting on acid halide bonds, in C-halide compounds"/>
    <property type="evidence" value="ECO:0007669"/>
    <property type="project" value="InterPro"/>
</dbReference>
<dbReference type="Gene3D" id="1.10.150.240">
    <property type="entry name" value="Putative phosphatase, domain 2"/>
    <property type="match status" value="1"/>
</dbReference>
<organism evidence="3 4">
    <name type="scientific">Metallosphaera tengchongensis</name>
    <dbReference type="NCBI Taxonomy" id="1532350"/>
    <lineage>
        <taxon>Archaea</taxon>
        <taxon>Thermoproteota</taxon>
        <taxon>Thermoprotei</taxon>
        <taxon>Sulfolobales</taxon>
        <taxon>Sulfolobaceae</taxon>
        <taxon>Metallosphaera</taxon>
    </lineage>
</organism>
<name>A0A6N0NZ61_9CREN</name>
<dbReference type="PANTHER" id="PTHR43316:SF3">
    <property type="entry name" value="HALOACID DEHALOGENASE, TYPE II (AFU_ORTHOLOGUE AFUA_2G07750)-RELATED"/>
    <property type="match status" value="1"/>
</dbReference>
<dbReference type="SFLD" id="SFLDG01129">
    <property type="entry name" value="C1.5:_HAD__Beta-PGM__Phosphata"/>
    <property type="match status" value="1"/>
</dbReference>
<sequence>MLGWSMRLRLAFDVFGTILDLSTLPYEFRRKQLEYTWLLTVMGKFVPFHEVTEKAMTYYLEAEGKLGDYHTMMEKWRDLKAFTDVSYLNEISSLADIFALSNGSVEEVKDRLRREGILNLFKGIFSAEEVKAYKPSPKVYRHFVENVGEPAFLVSSNPFDLMGAKNAGMGAIYLNRRGVKLDPLGFEVDLLVKDLKGLFLWLREKA</sequence>
<keyword evidence="2" id="KW-0378">Hydrolase</keyword>
<dbReference type="EMBL" id="CP049074">
    <property type="protein sequence ID" value="QKR00658.1"/>
    <property type="molecule type" value="Genomic_DNA"/>
</dbReference>
<dbReference type="Pfam" id="PF13419">
    <property type="entry name" value="HAD_2"/>
    <property type="match status" value="1"/>
</dbReference>
<accession>A0A6N0NZ61</accession>
<dbReference type="KEGG" id="mten:GWK48_09915"/>
<dbReference type="OrthoDB" id="316978at2157"/>
<dbReference type="Proteomes" id="UP000509301">
    <property type="component" value="Chromosome"/>
</dbReference>
<dbReference type="InterPro" id="IPR023214">
    <property type="entry name" value="HAD_sf"/>
</dbReference>